<gene>
    <name evidence="2" type="ORF">BDY17DRAFT_227516</name>
</gene>
<proteinExistence type="predicted"/>
<dbReference type="GeneID" id="54471165"/>
<dbReference type="AlphaFoldDB" id="A0A6A6PJT0"/>
<dbReference type="RefSeq" id="XP_033586880.1">
    <property type="nucleotide sequence ID" value="XM_033730163.1"/>
</dbReference>
<evidence type="ECO:0000259" key="1">
    <source>
        <dbReference type="Pfam" id="PF00144"/>
    </source>
</evidence>
<dbReference type="Gene3D" id="3.40.710.10">
    <property type="entry name" value="DD-peptidase/beta-lactamase superfamily"/>
    <property type="match status" value="1"/>
</dbReference>
<sequence length="395" mass="42671">IFQSAVDAGRIPGVAAVAYDVSGEVLFSKGYGHRVAGDVTSGPITPQTPLMLWSCTKLVTCVAALQLVEQGKLDLYAAAEKYVPGIRAVQCLRGFEEDGTPRLAKPERTITVLNLFTHTAGFGYDFFDQKLMDWRTASKKAAGSSEGVKPTAMEEYSTPLLFEPGTRWQYGVGVDWLGFIIEAISGLGLAEYIERNVTGPLGLKTTGRTLTPEQDGEFFTVYAKDPQGTLVPTPMRTVDDPDVVPGGHFLYSTTEEYAAFLLTLLNHGKHPKSGVRVLQEETAKRYLFNDMLPEVGCSADGVGDMLAWTVPRVTLMGSFLPGVSKGWSLAGLVNTEAAPNGRSKNSLMWAGLGNCYLWVDPTAGKLGFVSAAVLPFMDKDVLHLADALERAVYGN</sequence>
<dbReference type="OrthoDB" id="428260at2759"/>
<dbReference type="InterPro" id="IPR050789">
    <property type="entry name" value="Diverse_Enzym_Activities"/>
</dbReference>
<dbReference type="PANTHER" id="PTHR43283">
    <property type="entry name" value="BETA-LACTAMASE-RELATED"/>
    <property type="match status" value="1"/>
</dbReference>
<organism evidence="2 3">
    <name type="scientific">Neohortaea acidophila</name>
    <dbReference type="NCBI Taxonomy" id="245834"/>
    <lineage>
        <taxon>Eukaryota</taxon>
        <taxon>Fungi</taxon>
        <taxon>Dikarya</taxon>
        <taxon>Ascomycota</taxon>
        <taxon>Pezizomycotina</taxon>
        <taxon>Dothideomycetes</taxon>
        <taxon>Dothideomycetidae</taxon>
        <taxon>Mycosphaerellales</taxon>
        <taxon>Teratosphaeriaceae</taxon>
        <taxon>Neohortaea</taxon>
    </lineage>
</organism>
<dbReference type="InterPro" id="IPR012338">
    <property type="entry name" value="Beta-lactam/transpept-like"/>
</dbReference>
<dbReference type="SUPFAM" id="SSF56601">
    <property type="entry name" value="beta-lactamase/transpeptidase-like"/>
    <property type="match status" value="1"/>
</dbReference>
<feature type="non-terminal residue" evidence="2">
    <location>
        <position position="395"/>
    </location>
</feature>
<name>A0A6A6PJT0_9PEZI</name>
<reference evidence="2" key="1">
    <citation type="journal article" date="2020" name="Stud. Mycol.">
        <title>101 Dothideomycetes genomes: a test case for predicting lifestyles and emergence of pathogens.</title>
        <authorList>
            <person name="Haridas S."/>
            <person name="Albert R."/>
            <person name="Binder M."/>
            <person name="Bloem J."/>
            <person name="Labutti K."/>
            <person name="Salamov A."/>
            <person name="Andreopoulos B."/>
            <person name="Baker S."/>
            <person name="Barry K."/>
            <person name="Bills G."/>
            <person name="Bluhm B."/>
            <person name="Cannon C."/>
            <person name="Castanera R."/>
            <person name="Culley D."/>
            <person name="Daum C."/>
            <person name="Ezra D."/>
            <person name="Gonzalez J."/>
            <person name="Henrissat B."/>
            <person name="Kuo A."/>
            <person name="Liang C."/>
            <person name="Lipzen A."/>
            <person name="Lutzoni F."/>
            <person name="Magnuson J."/>
            <person name="Mondo S."/>
            <person name="Nolan M."/>
            <person name="Ohm R."/>
            <person name="Pangilinan J."/>
            <person name="Park H.-J."/>
            <person name="Ramirez L."/>
            <person name="Alfaro M."/>
            <person name="Sun H."/>
            <person name="Tritt A."/>
            <person name="Yoshinaga Y."/>
            <person name="Zwiers L.-H."/>
            <person name="Turgeon B."/>
            <person name="Goodwin S."/>
            <person name="Spatafora J."/>
            <person name="Crous P."/>
            <person name="Grigoriev I."/>
        </authorList>
    </citation>
    <scope>NUCLEOTIDE SEQUENCE</scope>
    <source>
        <strain evidence="2">CBS 113389</strain>
    </source>
</reference>
<keyword evidence="3" id="KW-1185">Reference proteome</keyword>
<protein>
    <submittedName>
        <fullName evidence="2">Beta-lactamase/transpeptidase-like protein</fullName>
    </submittedName>
</protein>
<dbReference type="Pfam" id="PF00144">
    <property type="entry name" value="Beta-lactamase"/>
    <property type="match status" value="1"/>
</dbReference>
<accession>A0A6A6PJT0</accession>
<feature type="domain" description="Beta-lactamase-related" evidence="1">
    <location>
        <begin position="2"/>
        <end position="364"/>
    </location>
</feature>
<evidence type="ECO:0000313" key="3">
    <source>
        <dbReference type="Proteomes" id="UP000799767"/>
    </source>
</evidence>
<dbReference type="PANTHER" id="PTHR43283:SF3">
    <property type="entry name" value="BETA-LACTAMASE FAMILY PROTEIN (AFU_ORTHOLOGUE AFUA_5G07500)"/>
    <property type="match status" value="1"/>
</dbReference>
<dbReference type="EMBL" id="MU001640">
    <property type="protein sequence ID" value="KAF2480310.1"/>
    <property type="molecule type" value="Genomic_DNA"/>
</dbReference>
<evidence type="ECO:0000313" key="2">
    <source>
        <dbReference type="EMBL" id="KAF2480310.1"/>
    </source>
</evidence>
<dbReference type="InterPro" id="IPR001466">
    <property type="entry name" value="Beta-lactam-related"/>
</dbReference>
<dbReference type="Proteomes" id="UP000799767">
    <property type="component" value="Unassembled WGS sequence"/>
</dbReference>
<feature type="non-terminal residue" evidence="2">
    <location>
        <position position="1"/>
    </location>
</feature>